<dbReference type="InterPro" id="IPR001478">
    <property type="entry name" value="PDZ"/>
</dbReference>
<evidence type="ECO:0000259" key="1">
    <source>
        <dbReference type="SMART" id="SM00228"/>
    </source>
</evidence>
<proteinExistence type="predicted"/>
<dbReference type="AlphaFoldDB" id="A0A9D7XFN5"/>
<name>A0A9D7XFN5_9BACT</name>
<protein>
    <recommendedName>
        <fullName evidence="1">PDZ domain-containing protein</fullName>
    </recommendedName>
</protein>
<evidence type="ECO:0000313" key="2">
    <source>
        <dbReference type="EMBL" id="MBK9719110.1"/>
    </source>
</evidence>
<gene>
    <name evidence="2" type="ORF">IPO85_16650</name>
</gene>
<sequence length="352" mass="39840">MHFIFDTGAEHHLLFDHTYTDLFTNTYLREVKIMGADLQQEVNAWITKPMEFNIPVFGSMQLPLVVLQQELFHLNQIVGEDIHGILSASMFSHHLIQIDFKNHFITLLPIDYTPGKKFSSCDITVIKNKPYLSAYYTGINSTPTKIPTLLLDTGAGLPLLLYTGSSSDIQIPEKTISGKLGTGLGGLLNGYIGKLPEFSFCDFTFKNVISNYQELNPLLTNKEQVIKQGIIGNQILDQFTVVFDYIHQKVYFKPNKNFKQELDIDCSGLSIIAGGPDLRNYYVRFVVPGSAGELAGVMEGDQIKWINKKPTKWYNMNQIQRFLQKDEGKKLKLGLIRNGQKLNTTLILKKII</sequence>
<feature type="domain" description="PDZ" evidence="1">
    <location>
        <begin position="265"/>
        <end position="339"/>
    </location>
</feature>
<evidence type="ECO:0000313" key="3">
    <source>
        <dbReference type="Proteomes" id="UP000808349"/>
    </source>
</evidence>
<dbReference type="Proteomes" id="UP000808349">
    <property type="component" value="Unassembled WGS sequence"/>
</dbReference>
<dbReference type="SMART" id="SM00228">
    <property type="entry name" value="PDZ"/>
    <property type="match status" value="1"/>
</dbReference>
<comment type="caution">
    <text evidence="2">The sequence shown here is derived from an EMBL/GenBank/DDBJ whole genome shotgun (WGS) entry which is preliminary data.</text>
</comment>
<organism evidence="2 3">
    <name type="scientific">Candidatus Defluviibacterium haderslevense</name>
    <dbReference type="NCBI Taxonomy" id="2981993"/>
    <lineage>
        <taxon>Bacteria</taxon>
        <taxon>Pseudomonadati</taxon>
        <taxon>Bacteroidota</taxon>
        <taxon>Saprospiria</taxon>
        <taxon>Saprospirales</taxon>
        <taxon>Saprospiraceae</taxon>
        <taxon>Candidatus Defluviibacterium</taxon>
    </lineage>
</organism>
<dbReference type="InterPro" id="IPR036034">
    <property type="entry name" value="PDZ_sf"/>
</dbReference>
<dbReference type="Pfam" id="PF17820">
    <property type="entry name" value="PDZ_6"/>
    <property type="match status" value="1"/>
</dbReference>
<dbReference type="InterPro" id="IPR041489">
    <property type="entry name" value="PDZ_6"/>
</dbReference>
<reference evidence="2 3" key="1">
    <citation type="submission" date="2020-10" db="EMBL/GenBank/DDBJ databases">
        <title>Connecting structure to function with the recovery of over 1000 high-quality activated sludge metagenome-assembled genomes encoding full-length rRNA genes using long-read sequencing.</title>
        <authorList>
            <person name="Singleton C.M."/>
            <person name="Petriglieri F."/>
            <person name="Kristensen J.M."/>
            <person name="Kirkegaard R.H."/>
            <person name="Michaelsen T.Y."/>
            <person name="Andersen M.H."/>
            <person name="Karst S.M."/>
            <person name="Dueholm M.S."/>
            <person name="Nielsen P.H."/>
            <person name="Albertsen M."/>
        </authorList>
    </citation>
    <scope>NUCLEOTIDE SEQUENCE [LARGE SCALE GENOMIC DNA]</scope>
    <source>
        <strain evidence="2">Ribe_18-Q3-R11-54_BAT3C.373</strain>
    </source>
</reference>
<accession>A0A9D7XFN5</accession>
<dbReference type="Gene3D" id="2.30.42.10">
    <property type="match status" value="1"/>
</dbReference>
<dbReference type="EMBL" id="JADKFW010000015">
    <property type="protein sequence ID" value="MBK9719110.1"/>
    <property type="molecule type" value="Genomic_DNA"/>
</dbReference>
<dbReference type="SUPFAM" id="SSF50156">
    <property type="entry name" value="PDZ domain-like"/>
    <property type="match status" value="1"/>
</dbReference>